<dbReference type="GO" id="GO:0019843">
    <property type="term" value="F:rRNA binding"/>
    <property type="evidence" value="ECO:0007669"/>
    <property type="project" value="UniProtKB-UniRule"/>
</dbReference>
<dbReference type="Pfam" id="PF00347">
    <property type="entry name" value="Ribosomal_L6"/>
    <property type="match status" value="2"/>
</dbReference>
<dbReference type="GO" id="GO:0003735">
    <property type="term" value="F:structural constituent of ribosome"/>
    <property type="evidence" value="ECO:0007669"/>
    <property type="project" value="UniProtKB-UniRule"/>
</dbReference>
<keyword evidence="4 6" id="KW-0694">RNA-binding</keyword>
<dbReference type="EMBL" id="JAGQLM010000124">
    <property type="protein sequence ID" value="MCA9375245.1"/>
    <property type="molecule type" value="Genomic_DNA"/>
</dbReference>
<evidence type="ECO:0000313" key="9">
    <source>
        <dbReference type="Proteomes" id="UP000748332"/>
    </source>
</evidence>
<evidence type="ECO:0000256" key="5">
    <source>
        <dbReference type="RuleBase" id="RU003869"/>
    </source>
</evidence>
<dbReference type="InterPro" id="IPR002358">
    <property type="entry name" value="Ribosomal_uL6_CS"/>
</dbReference>
<proteinExistence type="inferred from homology"/>
<feature type="domain" description="Large ribosomal subunit protein uL6 alpha-beta" evidence="7">
    <location>
        <begin position="90"/>
        <end position="164"/>
    </location>
</feature>
<comment type="function">
    <text evidence="4 6">This protein binds to the 23S rRNA, and is important in its secondary structure. It is located near the subunit interface in the base of the L7/L12 stalk, and near the tRNA binding site of the peptidyltransferase center.</text>
</comment>
<gene>
    <name evidence="4 8" type="primary">rplF</name>
    <name evidence="8" type="ORF">KC622_02865</name>
</gene>
<dbReference type="NCBIfam" id="TIGR03654">
    <property type="entry name" value="L6_bact"/>
    <property type="match status" value="1"/>
</dbReference>
<evidence type="ECO:0000256" key="1">
    <source>
        <dbReference type="ARBA" id="ARBA00009356"/>
    </source>
</evidence>
<evidence type="ECO:0000313" key="8">
    <source>
        <dbReference type="EMBL" id="MCA9375245.1"/>
    </source>
</evidence>
<reference evidence="8" key="2">
    <citation type="journal article" date="2021" name="Microbiome">
        <title>Successional dynamics and alternative stable states in a saline activated sludge microbial community over 9 years.</title>
        <authorList>
            <person name="Wang Y."/>
            <person name="Ye J."/>
            <person name="Ju F."/>
            <person name="Liu L."/>
            <person name="Boyd J.A."/>
            <person name="Deng Y."/>
            <person name="Parks D.H."/>
            <person name="Jiang X."/>
            <person name="Yin X."/>
            <person name="Woodcroft B.J."/>
            <person name="Tyson G.W."/>
            <person name="Hugenholtz P."/>
            <person name="Polz M.F."/>
            <person name="Zhang T."/>
        </authorList>
    </citation>
    <scope>NUCLEOTIDE SEQUENCE</scope>
    <source>
        <strain evidence="8">HKST-UBA16</strain>
    </source>
</reference>
<keyword evidence="4 6" id="KW-0699">rRNA-binding</keyword>
<comment type="subunit">
    <text evidence="4">Part of the 50S ribosomal subunit.</text>
</comment>
<dbReference type="InterPro" id="IPR020040">
    <property type="entry name" value="Ribosomal_uL6_a/b-dom"/>
</dbReference>
<dbReference type="SUPFAM" id="SSF56053">
    <property type="entry name" value="Ribosomal protein L6"/>
    <property type="match status" value="2"/>
</dbReference>
<dbReference type="InterPro" id="IPR036789">
    <property type="entry name" value="Ribosomal_uL6-like_a/b-dom_sf"/>
</dbReference>
<evidence type="ECO:0000256" key="2">
    <source>
        <dbReference type="ARBA" id="ARBA00022980"/>
    </source>
</evidence>
<dbReference type="PIRSF" id="PIRSF002162">
    <property type="entry name" value="Ribosomal_L6"/>
    <property type="match status" value="1"/>
</dbReference>
<dbReference type="GO" id="GO:0002181">
    <property type="term" value="P:cytoplasmic translation"/>
    <property type="evidence" value="ECO:0007669"/>
    <property type="project" value="TreeGrafter"/>
</dbReference>
<dbReference type="Proteomes" id="UP000748332">
    <property type="component" value="Unassembled WGS sequence"/>
</dbReference>
<comment type="similarity">
    <text evidence="1 4 5">Belongs to the universal ribosomal protein uL6 family.</text>
</comment>
<dbReference type="PANTHER" id="PTHR11655">
    <property type="entry name" value="60S/50S RIBOSOMAL PROTEIN L6/L9"/>
    <property type="match status" value="1"/>
</dbReference>
<dbReference type="PANTHER" id="PTHR11655:SF14">
    <property type="entry name" value="LARGE RIBOSOMAL SUBUNIT PROTEIN UL6M"/>
    <property type="match status" value="1"/>
</dbReference>
<dbReference type="GO" id="GO:0022625">
    <property type="term" value="C:cytosolic large ribosomal subunit"/>
    <property type="evidence" value="ECO:0007669"/>
    <property type="project" value="UniProtKB-UniRule"/>
</dbReference>
<dbReference type="FunFam" id="3.90.930.12:FF:000001">
    <property type="entry name" value="50S ribosomal protein L6"/>
    <property type="match status" value="1"/>
</dbReference>
<dbReference type="HAMAP" id="MF_01365_B">
    <property type="entry name" value="Ribosomal_uL6_B"/>
    <property type="match status" value="1"/>
</dbReference>
<dbReference type="PRINTS" id="PR00059">
    <property type="entry name" value="RIBOSOMALL6"/>
</dbReference>
<name>A0A955KWL5_9BACT</name>
<dbReference type="InterPro" id="IPR019906">
    <property type="entry name" value="Ribosomal_uL6_bac-type"/>
</dbReference>
<feature type="domain" description="Large ribosomal subunit protein uL6 alpha-beta" evidence="7">
    <location>
        <begin position="13"/>
        <end position="82"/>
    </location>
</feature>
<comment type="caution">
    <text evidence="8">The sequence shown here is derived from an EMBL/GenBank/DDBJ whole genome shotgun (WGS) entry which is preliminary data.</text>
</comment>
<dbReference type="AlphaFoldDB" id="A0A955KWL5"/>
<dbReference type="InterPro" id="IPR000702">
    <property type="entry name" value="Ribosomal_uL6-like"/>
</dbReference>
<evidence type="ECO:0000256" key="6">
    <source>
        <dbReference type="RuleBase" id="RU003870"/>
    </source>
</evidence>
<dbReference type="Gene3D" id="3.90.930.12">
    <property type="entry name" value="Ribosomal protein L6, alpha-beta domain"/>
    <property type="match status" value="2"/>
</dbReference>
<sequence>MSRIGNTPITIEEGVVVKINGQNVDVNGTMGNLSFVLPSGIIAKVEGNQLVLSRDKETKEIMSLHGTYRAILANAVKGVKEGFTKKLEIVGVGFRARMDGLKLSLSLGWNHPVEFDIPEGLKTDVPDESTIVITGFDKQKVGEFAAKIRKVRPPEPYKGKGIRYEGEYVRQKSPKAVVSAK</sequence>
<evidence type="ECO:0000256" key="4">
    <source>
        <dbReference type="HAMAP-Rule" id="MF_01365"/>
    </source>
</evidence>
<reference evidence="8" key="1">
    <citation type="submission" date="2020-04" db="EMBL/GenBank/DDBJ databases">
        <authorList>
            <person name="Zhang T."/>
        </authorList>
    </citation>
    <scope>NUCLEOTIDE SEQUENCE</scope>
    <source>
        <strain evidence="8">HKST-UBA16</strain>
    </source>
</reference>
<protein>
    <recommendedName>
        <fullName evidence="4">Large ribosomal subunit protein uL6</fullName>
    </recommendedName>
</protein>
<evidence type="ECO:0000256" key="3">
    <source>
        <dbReference type="ARBA" id="ARBA00023274"/>
    </source>
</evidence>
<keyword evidence="2 4" id="KW-0689">Ribosomal protein</keyword>
<organism evidence="8 9">
    <name type="scientific">Candidatus Dojkabacteria bacterium</name>
    <dbReference type="NCBI Taxonomy" id="2099670"/>
    <lineage>
        <taxon>Bacteria</taxon>
        <taxon>Candidatus Dojkabacteria</taxon>
    </lineage>
</organism>
<keyword evidence="3 4" id="KW-0687">Ribonucleoprotein</keyword>
<dbReference type="PROSITE" id="PS00525">
    <property type="entry name" value="RIBOSOMAL_L6_1"/>
    <property type="match status" value="1"/>
</dbReference>
<evidence type="ECO:0000259" key="7">
    <source>
        <dbReference type="Pfam" id="PF00347"/>
    </source>
</evidence>
<accession>A0A955KWL5</accession>